<evidence type="ECO:0000313" key="1">
    <source>
        <dbReference type="EMBL" id="MDN3571592.1"/>
    </source>
</evidence>
<comment type="caution">
    <text evidence="1">The sequence shown here is derived from an EMBL/GenBank/DDBJ whole genome shotgun (WGS) entry which is preliminary data.</text>
</comment>
<protein>
    <submittedName>
        <fullName evidence="1">Uncharacterized protein</fullName>
    </submittedName>
</protein>
<dbReference type="Proteomes" id="UP001244297">
    <property type="component" value="Unassembled WGS sequence"/>
</dbReference>
<keyword evidence="2" id="KW-1185">Reference proteome</keyword>
<sequence length="69" mass="7722">MMLTARMMIALFRSEDADLSYLQQALATVYAQRGEQADAYLEGALTKVSKKRADLVRTLAAQVRAERSK</sequence>
<evidence type="ECO:0000313" key="2">
    <source>
        <dbReference type="Proteomes" id="UP001244297"/>
    </source>
</evidence>
<name>A0ABT8AP16_9HYPH</name>
<organism evidence="1 2">
    <name type="scientific">Methylobacterium longum</name>
    <dbReference type="NCBI Taxonomy" id="767694"/>
    <lineage>
        <taxon>Bacteria</taxon>
        <taxon>Pseudomonadati</taxon>
        <taxon>Pseudomonadota</taxon>
        <taxon>Alphaproteobacteria</taxon>
        <taxon>Hyphomicrobiales</taxon>
        <taxon>Methylobacteriaceae</taxon>
        <taxon>Methylobacterium</taxon>
    </lineage>
</organism>
<dbReference type="RefSeq" id="WP_290355840.1">
    <property type="nucleotide sequence ID" value="NZ_JAUFPT010000040.1"/>
</dbReference>
<reference evidence="2" key="1">
    <citation type="journal article" date="2019" name="Int. J. Syst. Evol. Microbiol.">
        <title>The Global Catalogue of Microorganisms (GCM) 10K type strain sequencing project: providing services to taxonomists for standard genome sequencing and annotation.</title>
        <authorList>
            <consortium name="The Broad Institute Genomics Platform"/>
            <consortium name="The Broad Institute Genome Sequencing Center for Infectious Disease"/>
            <person name="Wu L."/>
            <person name="Ma J."/>
        </authorList>
    </citation>
    <scope>NUCLEOTIDE SEQUENCE [LARGE SCALE GENOMIC DNA]</scope>
    <source>
        <strain evidence="2">CECT 7806</strain>
    </source>
</reference>
<proteinExistence type="predicted"/>
<dbReference type="EMBL" id="JAUFPT010000040">
    <property type="protein sequence ID" value="MDN3571592.1"/>
    <property type="molecule type" value="Genomic_DNA"/>
</dbReference>
<gene>
    <name evidence="1" type="ORF">QWZ18_13280</name>
</gene>
<accession>A0ABT8AP16</accession>